<dbReference type="EMBL" id="NIRI02000042">
    <property type="protein sequence ID" value="KAG5448325.1"/>
    <property type="molecule type" value="Genomic_DNA"/>
</dbReference>
<sequence>MTLRVSPTKRFLGLKHLLSKRRTVTPSPAPTPRALALRPSTSLAIPVVLHKRISSPSNRATQFPDRILKPQRPLPNPSPYQVPPFWQPVLFAWDPFRQPPATTASALPKPGIPFRQLPTPPQPPPLPKPRAAHLYDL</sequence>
<dbReference type="Proteomes" id="UP000286415">
    <property type="component" value="Unassembled WGS sequence"/>
</dbReference>
<evidence type="ECO:0000256" key="1">
    <source>
        <dbReference type="SAM" id="MobiDB-lite"/>
    </source>
</evidence>
<feature type="compositionally biased region" description="Pro residues" evidence="1">
    <location>
        <begin position="118"/>
        <end position="128"/>
    </location>
</feature>
<evidence type="ECO:0000313" key="3">
    <source>
        <dbReference type="Proteomes" id="UP000286415"/>
    </source>
</evidence>
<proteinExistence type="predicted"/>
<organism evidence="2 3">
    <name type="scientific">Clonorchis sinensis</name>
    <name type="common">Chinese liver fluke</name>
    <dbReference type="NCBI Taxonomy" id="79923"/>
    <lineage>
        <taxon>Eukaryota</taxon>
        <taxon>Metazoa</taxon>
        <taxon>Spiralia</taxon>
        <taxon>Lophotrochozoa</taxon>
        <taxon>Platyhelminthes</taxon>
        <taxon>Trematoda</taxon>
        <taxon>Digenea</taxon>
        <taxon>Opisthorchiida</taxon>
        <taxon>Opisthorchiata</taxon>
        <taxon>Opisthorchiidae</taxon>
        <taxon>Clonorchis</taxon>
    </lineage>
</organism>
<accession>A0A8T1MHM5</accession>
<dbReference type="AlphaFoldDB" id="A0A8T1MHM5"/>
<keyword evidence="3" id="KW-1185">Reference proteome</keyword>
<name>A0A8T1MHM5_CLOSI</name>
<protein>
    <submittedName>
        <fullName evidence="2">Uncharacterized protein</fullName>
    </submittedName>
</protein>
<reference evidence="2 3" key="1">
    <citation type="journal article" date="2018" name="Biotechnol. Adv.">
        <title>Improved genomic resources and new bioinformatic workflow for the carcinogenic parasite Clonorchis sinensis: Biotechnological implications.</title>
        <authorList>
            <person name="Wang D."/>
            <person name="Korhonen P.K."/>
            <person name="Gasser R.B."/>
            <person name="Young N.D."/>
        </authorList>
    </citation>
    <scope>NUCLEOTIDE SEQUENCE [LARGE SCALE GENOMIC DNA]</scope>
    <source>
        <strain evidence="2">Cs-k2</strain>
    </source>
</reference>
<gene>
    <name evidence="2" type="ORF">CSKR_200724</name>
</gene>
<reference evidence="2 3" key="2">
    <citation type="journal article" date="2021" name="Genomics">
        <title>High-quality reference genome for Clonorchis sinensis.</title>
        <authorList>
            <person name="Young N.D."/>
            <person name="Stroehlein A.J."/>
            <person name="Kinkar L."/>
            <person name="Wang T."/>
            <person name="Sohn W.M."/>
            <person name="Chang B.C.H."/>
            <person name="Kaur P."/>
            <person name="Weisz D."/>
            <person name="Dudchenko O."/>
            <person name="Aiden E.L."/>
            <person name="Korhonen P.K."/>
            <person name="Gasser R.B."/>
        </authorList>
    </citation>
    <scope>NUCLEOTIDE SEQUENCE [LARGE SCALE GENOMIC DNA]</scope>
    <source>
        <strain evidence="2">Cs-k2</strain>
    </source>
</reference>
<comment type="caution">
    <text evidence="2">The sequence shown here is derived from an EMBL/GenBank/DDBJ whole genome shotgun (WGS) entry which is preliminary data.</text>
</comment>
<feature type="region of interest" description="Disordered" evidence="1">
    <location>
        <begin position="101"/>
        <end position="137"/>
    </location>
</feature>
<evidence type="ECO:0000313" key="2">
    <source>
        <dbReference type="EMBL" id="KAG5448325.1"/>
    </source>
</evidence>